<name>A0A410MJ43_9BACI</name>
<gene>
    <name evidence="1" type="ORF">HLI_20190</name>
</gene>
<organism evidence="1 2">
    <name type="scientific">Halobacillus litoralis</name>
    <dbReference type="NCBI Taxonomy" id="45668"/>
    <lineage>
        <taxon>Bacteria</taxon>
        <taxon>Bacillati</taxon>
        <taxon>Bacillota</taxon>
        <taxon>Bacilli</taxon>
        <taxon>Bacillales</taxon>
        <taxon>Bacillaceae</taxon>
        <taxon>Halobacillus</taxon>
    </lineage>
</organism>
<sequence length="92" mass="10859">MKEVNNLQFHSQLSLKQVEDRLLITAEFPDEFLKEVEMKDPFLYVTLLVRGGARIKIIDEDSAKLHIPAKKDFEQKTYHKIIEFAKEHAKQF</sequence>
<evidence type="ECO:0000313" key="1">
    <source>
        <dbReference type="EMBL" id="QAS54723.1"/>
    </source>
</evidence>
<dbReference type="EMBL" id="CP026118">
    <property type="protein sequence ID" value="QAS54723.1"/>
    <property type="molecule type" value="Genomic_DNA"/>
</dbReference>
<accession>A0A410MJ43</accession>
<protein>
    <submittedName>
        <fullName evidence="1">Uncharacterized protein</fullName>
    </submittedName>
</protein>
<dbReference type="OrthoDB" id="2972929at2"/>
<dbReference type="AlphaFoldDB" id="A0A410MJ43"/>
<evidence type="ECO:0000313" key="2">
    <source>
        <dbReference type="Proteomes" id="UP000287756"/>
    </source>
</evidence>
<dbReference type="KEGG" id="hli:HLI_20190"/>
<dbReference type="Proteomes" id="UP000287756">
    <property type="component" value="Chromosome"/>
</dbReference>
<reference evidence="1 2" key="1">
    <citation type="submission" date="2018-01" db="EMBL/GenBank/DDBJ databases">
        <title>The whole genome sequencing and assembly of Halobacillus litoralis ERB031 strain.</title>
        <authorList>
            <person name="Lee S.-J."/>
            <person name="Park M.-K."/>
            <person name="Kim J.-Y."/>
            <person name="Lee Y.-J."/>
            <person name="Yi H."/>
            <person name="Bahn Y.-S."/>
            <person name="Kim J.F."/>
            <person name="Lee D.-W."/>
        </authorList>
    </citation>
    <scope>NUCLEOTIDE SEQUENCE [LARGE SCALE GENOMIC DNA]</scope>
    <source>
        <strain evidence="1 2">ERB 031</strain>
    </source>
</reference>
<proteinExistence type="predicted"/>